<evidence type="ECO:0008006" key="4">
    <source>
        <dbReference type="Google" id="ProtNLM"/>
    </source>
</evidence>
<feature type="region of interest" description="Disordered" evidence="1">
    <location>
        <begin position="190"/>
        <end position="269"/>
    </location>
</feature>
<gene>
    <name evidence="2" type="ORF">EDB81DRAFT_782159</name>
</gene>
<dbReference type="EMBL" id="JAGMUV010000003">
    <property type="protein sequence ID" value="KAH7166343.1"/>
    <property type="molecule type" value="Genomic_DNA"/>
</dbReference>
<evidence type="ECO:0000313" key="3">
    <source>
        <dbReference type="Proteomes" id="UP000738349"/>
    </source>
</evidence>
<reference evidence="2" key="1">
    <citation type="journal article" date="2021" name="Nat. Commun.">
        <title>Genetic determinants of endophytism in the Arabidopsis root mycobiome.</title>
        <authorList>
            <person name="Mesny F."/>
            <person name="Miyauchi S."/>
            <person name="Thiergart T."/>
            <person name="Pickel B."/>
            <person name="Atanasova L."/>
            <person name="Karlsson M."/>
            <person name="Huettel B."/>
            <person name="Barry K.W."/>
            <person name="Haridas S."/>
            <person name="Chen C."/>
            <person name="Bauer D."/>
            <person name="Andreopoulos W."/>
            <person name="Pangilinan J."/>
            <person name="LaButti K."/>
            <person name="Riley R."/>
            <person name="Lipzen A."/>
            <person name="Clum A."/>
            <person name="Drula E."/>
            <person name="Henrissat B."/>
            <person name="Kohler A."/>
            <person name="Grigoriev I.V."/>
            <person name="Martin F.M."/>
            <person name="Hacquard S."/>
        </authorList>
    </citation>
    <scope>NUCLEOTIDE SEQUENCE</scope>
    <source>
        <strain evidence="2">MPI-CAGE-AT-0147</strain>
    </source>
</reference>
<evidence type="ECO:0000313" key="2">
    <source>
        <dbReference type="EMBL" id="KAH7166343.1"/>
    </source>
</evidence>
<name>A0A9P9JNB0_9HYPO</name>
<dbReference type="PANTHER" id="PTHR38166">
    <property type="entry name" value="C2H2-TYPE DOMAIN-CONTAINING PROTEIN-RELATED"/>
    <property type="match status" value="1"/>
</dbReference>
<feature type="compositionally biased region" description="Basic and acidic residues" evidence="1">
    <location>
        <begin position="247"/>
        <end position="266"/>
    </location>
</feature>
<dbReference type="AlphaFoldDB" id="A0A9P9JNB0"/>
<feature type="region of interest" description="Disordered" evidence="1">
    <location>
        <begin position="472"/>
        <end position="492"/>
    </location>
</feature>
<sequence>MELLHVPASDAAACHVAEICPHVPVPNTGHCFDMRPTHIPPQTHPPVQDRTIRACEGAIQRVINRLLVDGLRIEPPSPAVLGEAIDGCSRGLGGAPTWGSRTGHLPAEKEPLPAGIRERILSSEFDFFGQRVNQGAASENLADHLPLLSDIPGILDGLDSTALSRTWLAVRTAWLSERSAHGDMKAAGPLSIKRVNQDGSKKELAEYSHASKRTASQTSDLPPKAGLKRRRVVVSGRHGAGDDEDDNKDHGSHGDDPHPSSPHGDEASGESRPFACPFYKLNRANYMDCINLRLSRICDVKQHLGRRHSQQPFCPTCYATFLSTSIRDDHIRSRCCEASATTRVNPQGISPEAMDLVKKRSRLNLSPADRWYVIWDIVFKDEPRPSTPYLGSVLVEAIGIIRSSWTQEAPRITAAFPHNHSAQSRDKCDFEPLFMYVLSDLQSRFEQSDSGLDFAGAPANKSNHRQIQGTARNGPLASAASPAAPLSCRSQNSGNAWHRIDDSVRALSSHSELLQPPLINVVPAMEEFNWDQGQQLATTLGDETAILGPALDFDEAWSQSL</sequence>
<accession>A0A9P9JNB0</accession>
<dbReference type="OrthoDB" id="3521097at2759"/>
<organism evidence="2 3">
    <name type="scientific">Dactylonectria macrodidyma</name>
    <dbReference type="NCBI Taxonomy" id="307937"/>
    <lineage>
        <taxon>Eukaryota</taxon>
        <taxon>Fungi</taxon>
        <taxon>Dikarya</taxon>
        <taxon>Ascomycota</taxon>
        <taxon>Pezizomycotina</taxon>
        <taxon>Sordariomycetes</taxon>
        <taxon>Hypocreomycetidae</taxon>
        <taxon>Hypocreales</taxon>
        <taxon>Nectriaceae</taxon>
        <taxon>Dactylonectria</taxon>
    </lineage>
</organism>
<protein>
    <recommendedName>
        <fullName evidence="4">C2H2-type domain-containing protein</fullName>
    </recommendedName>
</protein>
<proteinExistence type="predicted"/>
<keyword evidence="3" id="KW-1185">Reference proteome</keyword>
<feature type="compositionally biased region" description="Low complexity" evidence="1">
    <location>
        <begin position="475"/>
        <end position="487"/>
    </location>
</feature>
<comment type="caution">
    <text evidence="2">The sequence shown here is derived from an EMBL/GenBank/DDBJ whole genome shotgun (WGS) entry which is preliminary data.</text>
</comment>
<dbReference type="PANTHER" id="PTHR38166:SF1">
    <property type="entry name" value="C2H2-TYPE DOMAIN-CONTAINING PROTEIN"/>
    <property type="match status" value="1"/>
</dbReference>
<feature type="compositionally biased region" description="Basic and acidic residues" evidence="1">
    <location>
        <begin position="195"/>
        <end position="206"/>
    </location>
</feature>
<evidence type="ECO:0000256" key="1">
    <source>
        <dbReference type="SAM" id="MobiDB-lite"/>
    </source>
</evidence>
<dbReference type="Proteomes" id="UP000738349">
    <property type="component" value="Unassembled WGS sequence"/>
</dbReference>